<dbReference type="InterPro" id="IPR011990">
    <property type="entry name" value="TPR-like_helical_dom_sf"/>
</dbReference>
<dbReference type="GO" id="GO:0008270">
    <property type="term" value="F:zinc ion binding"/>
    <property type="evidence" value="ECO:0007669"/>
    <property type="project" value="InterPro"/>
</dbReference>
<feature type="repeat" description="PPR" evidence="4">
    <location>
        <begin position="369"/>
        <end position="403"/>
    </location>
</feature>
<feature type="domain" description="DYW" evidence="5">
    <location>
        <begin position="856"/>
        <end position="948"/>
    </location>
</feature>
<dbReference type="FunFam" id="1.25.40.10:FF:000782">
    <property type="entry name" value="Pentatricopeptide repeat-containing protein"/>
    <property type="match status" value="1"/>
</dbReference>
<evidence type="ECO:0000256" key="1">
    <source>
        <dbReference type="ARBA" id="ARBA00006643"/>
    </source>
</evidence>
<evidence type="ECO:0000256" key="2">
    <source>
        <dbReference type="ARBA" id="ARBA00022737"/>
    </source>
</evidence>
<comment type="similarity">
    <text evidence="3">Belongs to the PPR family. PCMP-E subfamily.</text>
</comment>
<proteinExistence type="inferred from homology"/>
<dbReference type="FunFam" id="1.25.40.10:FF:000280">
    <property type="entry name" value="Pentatricopeptide repeat-containing protein"/>
    <property type="match status" value="1"/>
</dbReference>
<evidence type="ECO:0000256" key="4">
    <source>
        <dbReference type="PROSITE-ProRule" id="PRU00708"/>
    </source>
</evidence>
<protein>
    <submittedName>
        <fullName evidence="6">PPR domain-containing protein/PPR_2 domain-containing protein/DYW_deaminase domain-containing protein</fullName>
    </submittedName>
</protein>
<dbReference type="InterPro" id="IPR046960">
    <property type="entry name" value="PPR_At4g14850-like_plant"/>
</dbReference>
<sequence>MDKLALTHHHHHHHFNHNSSLHQKPVVAHKPKSRNCSLTCLPLAFETTTTTLSTSLQSSNPFLPSSFFHSFNDFSEIKSLDSVKAMHAHMMKKMSNKWDYETMAKSLISSYLTFGDFNSAAMVFFVGFERSYLVWNSFLEAFESLGGETHEVLQVFGDLYSRGVVFDSRVLTVVLKVCASVMDSWLGLEIHAGLIKRGFDMDVYLRCALMSFYGRCWGLESANQVFHEMSGPKDLLWNEAILINLRGERWAKAIELYREMQFSLLIANTTTVVKMLQACGKVGALNQGKQIHGYVLRFGLESNLLICNCLITLYSKNGKLELARKVFSSMEIHNLSSWNSIISSHTAFGHLNDALYLLHKMESSAIKPDIITWNCLLSGHALHGLFEEVLSIWQRMQDVGFRPNSSSVTSILQAVIESRLLSFGKEIHGYAIRNGLDDNMYVGTSLLDMYLKNDCLADAKAAFNYMKKRNIFAWNSLISGYSYRGLFGDAKKLLNQMEEEGFKPDLVTWNGLVSGYSMWGHGDEALATIHQIKSSGLTPNVVSWTAMISGSSQKGDYRKSLEFFMQMQQEDIKPNAATISSLLQACGGLSLLQKGKEIHCLTLKTGFIEDVYVATTLIDTYSKSGNLKMACEVFRKIQNKTLACCNCMIMGFAIYGLGKEAILLFNEMCGAGIRPDAITFTALLSGCKNSSLVDEGWKYFDAMSTDYKIIPSIEHYSCMVDLLGRAGYLDEAWDFIKIMPLKPDASIWGALLGSCRIHKSMEYADIAAKELIKLEPYNSANYVLMMHLYSMSNRWDDVGRLKDLMREKGLKNGHTWSWIQIDRRVHVFSTEDTPHPDEGEIYFELYQLISEMKKFGYVPEVNCVYQNINEVEKEKVLMSHTEKLAITYGLMKTKSSAPIKVIKNTRVCSDCHTAAKYMSVVRNREIFLRDGIRFHHFREGKCSCNDCW</sequence>
<accession>A0A1Q3CVP2</accession>
<feature type="repeat" description="PPR" evidence="4">
    <location>
        <begin position="334"/>
        <end position="368"/>
    </location>
</feature>
<dbReference type="InterPro" id="IPR046848">
    <property type="entry name" value="E_motif"/>
</dbReference>
<keyword evidence="7" id="KW-1185">Reference proteome</keyword>
<dbReference type="PROSITE" id="PS51375">
    <property type="entry name" value="PPR"/>
    <property type="match status" value="6"/>
</dbReference>
<gene>
    <name evidence="6" type="ORF">CFOL_v3_27770</name>
</gene>
<feature type="repeat" description="PPR" evidence="4">
    <location>
        <begin position="505"/>
        <end position="539"/>
    </location>
</feature>
<dbReference type="GO" id="GO:0003723">
    <property type="term" value="F:RNA binding"/>
    <property type="evidence" value="ECO:0007669"/>
    <property type="project" value="InterPro"/>
</dbReference>
<keyword evidence="2" id="KW-0677">Repeat</keyword>
<dbReference type="Gene3D" id="1.25.40.10">
    <property type="entry name" value="Tetratricopeptide repeat domain"/>
    <property type="match status" value="5"/>
</dbReference>
<feature type="repeat" description="PPR" evidence="4">
    <location>
        <begin position="540"/>
        <end position="574"/>
    </location>
</feature>
<evidence type="ECO:0000313" key="7">
    <source>
        <dbReference type="Proteomes" id="UP000187406"/>
    </source>
</evidence>
<dbReference type="Pfam" id="PF14432">
    <property type="entry name" value="DYW_deaminase"/>
    <property type="match status" value="1"/>
</dbReference>
<comment type="similarity">
    <text evidence="1">Belongs to the PPR family. PCMP-H subfamily.</text>
</comment>
<dbReference type="FunFam" id="1.25.40.10:FF:000031">
    <property type="entry name" value="Pentatricopeptide repeat-containing protein mitochondrial"/>
    <property type="match status" value="1"/>
</dbReference>
<feature type="repeat" description="PPR" evidence="4">
    <location>
        <begin position="641"/>
        <end position="675"/>
    </location>
</feature>
<dbReference type="NCBIfam" id="TIGR00756">
    <property type="entry name" value="PPR"/>
    <property type="match status" value="7"/>
</dbReference>
<comment type="caution">
    <text evidence="6">The sequence shown here is derived from an EMBL/GenBank/DDBJ whole genome shotgun (WGS) entry which is preliminary data.</text>
</comment>
<evidence type="ECO:0000259" key="5">
    <source>
        <dbReference type="Pfam" id="PF14432"/>
    </source>
</evidence>
<organism evidence="6 7">
    <name type="scientific">Cephalotus follicularis</name>
    <name type="common">Albany pitcher plant</name>
    <dbReference type="NCBI Taxonomy" id="3775"/>
    <lineage>
        <taxon>Eukaryota</taxon>
        <taxon>Viridiplantae</taxon>
        <taxon>Streptophyta</taxon>
        <taxon>Embryophyta</taxon>
        <taxon>Tracheophyta</taxon>
        <taxon>Spermatophyta</taxon>
        <taxon>Magnoliopsida</taxon>
        <taxon>eudicotyledons</taxon>
        <taxon>Gunneridae</taxon>
        <taxon>Pentapetalae</taxon>
        <taxon>rosids</taxon>
        <taxon>fabids</taxon>
        <taxon>Oxalidales</taxon>
        <taxon>Cephalotaceae</taxon>
        <taxon>Cephalotus</taxon>
    </lineage>
</organism>
<dbReference type="GO" id="GO:0009451">
    <property type="term" value="P:RNA modification"/>
    <property type="evidence" value="ECO:0007669"/>
    <property type="project" value="InterPro"/>
</dbReference>
<dbReference type="PANTHER" id="PTHR47926:SF471">
    <property type="entry name" value="DYW DOMAIN-CONTAINING PROTEIN"/>
    <property type="match status" value="1"/>
</dbReference>
<dbReference type="Pfam" id="PF20431">
    <property type="entry name" value="E_motif"/>
    <property type="match status" value="1"/>
</dbReference>
<dbReference type="PANTHER" id="PTHR47926">
    <property type="entry name" value="PENTATRICOPEPTIDE REPEAT-CONTAINING PROTEIN"/>
    <property type="match status" value="1"/>
</dbReference>
<feature type="repeat" description="PPR" evidence="4">
    <location>
        <begin position="470"/>
        <end position="504"/>
    </location>
</feature>
<dbReference type="EMBL" id="BDDD01003171">
    <property type="protein sequence ID" value="GAV84326.1"/>
    <property type="molecule type" value="Genomic_DNA"/>
</dbReference>
<dbReference type="InterPro" id="IPR032867">
    <property type="entry name" value="DYW_dom"/>
</dbReference>
<dbReference type="FunCoup" id="A0A1Q3CVP2">
    <property type="interactions" value="455"/>
</dbReference>
<evidence type="ECO:0000256" key="3">
    <source>
        <dbReference type="ARBA" id="ARBA00061659"/>
    </source>
</evidence>
<dbReference type="InParanoid" id="A0A1Q3CVP2"/>
<evidence type="ECO:0000313" key="6">
    <source>
        <dbReference type="EMBL" id="GAV84326.1"/>
    </source>
</evidence>
<dbReference type="Pfam" id="PF01535">
    <property type="entry name" value="PPR"/>
    <property type="match status" value="3"/>
</dbReference>
<dbReference type="Proteomes" id="UP000187406">
    <property type="component" value="Unassembled WGS sequence"/>
</dbReference>
<dbReference type="Pfam" id="PF13041">
    <property type="entry name" value="PPR_2"/>
    <property type="match status" value="4"/>
</dbReference>
<reference evidence="7" key="1">
    <citation type="submission" date="2016-04" db="EMBL/GenBank/DDBJ databases">
        <title>Cephalotus genome sequencing.</title>
        <authorList>
            <person name="Fukushima K."/>
            <person name="Hasebe M."/>
            <person name="Fang X."/>
        </authorList>
    </citation>
    <scope>NUCLEOTIDE SEQUENCE [LARGE SCALE GENOMIC DNA]</scope>
    <source>
        <strain evidence="7">cv. St1</strain>
    </source>
</reference>
<dbReference type="InterPro" id="IPR002885">
    <property type="entry name" value="PPR_rpt"/>
</dbReference>
<dbReference type="OrthoDB" id="185373at2759"/>
<name>A0A1Q3CVP2_CEPFO</name>
<dbReference type="AlphaFoldDB" id="A0A1Q3CVP2"/>